<keyword evidence="2" id="KW-1185">Reference proteome</keyword>
<dbReference type="RefSeq" id="WP_096893899.1">
    <property type="nucleotide sequence ID" value="NZ_BAOS01000013.1"/>
</dbReference>
<protein>
    <submittedName>
        <fullName evidence="1">Uncharacterized protein</fullName>
    </submittedName>
</protein>
<accession>A0A286TX82</accession>
<dbReference type="AlphaFoldDB" id="A0A286TX82"/>
<dbReference type="OrthoDB" id="1524167at2"/>
<organism evidence="1 2">
    <name type="scientific">Candidatus Scalindua japonica</name>
    <dbReference type="NCBI Taxonomy" id="1284222"/>
    <lineage>
        <taxon>Bacteria</taxon>
        <taxon>Pseudomonadati</taxon>
        <taxon>Planctomycetota</taxon>
        <taxon>Candidatus Brocadiia</taxon>
        <taxon>Candidatus Brocadiales</taxon>
        <taxon>Candidatus Scalinduaceae</taxon>
        <taxon>Candidatus Scalindua</taxon>
    </lineage>
</organism>
<name>A0A286TX82_9BACT</name>
<sequence length="225" mass="26588">MKEEEFYENKDWDEADWERFLQKADVRTAKYFELFETLHNDPDCDNLIAKEMGWGHKYEDCGHKDESCENCEDIDECIVYEINQIFDNAVEYEETTEEDVENIKSIFAYKKSYDLYVKLSKYFTNRKEIDIDEDVLEAISASSMVPAKIAGGHGMGYERDTLCGNIANCKRSLKNVRICIYSLEIVRTKSTFPDSDINKMINDAVNVEHEILKWIEYLRSKIWWR</sequence>
<dbReference type="EMBL" id="BAOS01000013">
    <property type="protein sequence ID" value="GAX60498.1"/>
    <property type="molecule type" value="Genomic_DNA"/>
</dbReference>
<gene>
    <name evidence="1" type="ORF">SCALIN_C13_0009</name>
</gene>
<dbReference type="Proteomes" id="UP000218542">
    <property type="component" value="Unassembled WGS sequence"/>
</dbReference>
<proteinExistence type="predicted"/>
<comment type="caution">
    <text evidence="1">The sequence shown here is derived from an EMBL/GenBank/DDBJ whole genome shotgun (WGS) entry which is preliminary data.</text>
</comment>
<reference evidence="2" key="1">
    <citation type="journal article" date="2017" name="Environ. Microbiol. Rep.">
        <title>Genetic Diversity of Marine Anaerobic Ammonium-Oxidizing Bacteria as Revealed by Genomic and Proteomic Analyses of 'Candidatus Scalindua japonica'.</title>
        <authorList>
            <person name="Oshiki M."/>
            <person name="Mizuto K."/>
            <person name="Kimura Z."/>
            <person name="Kindaichi T."/>
            <person name="Satoh H."/>
            <person name="Okabe S."/>
        </authorList>
    </citation>
    <scope>NUCLEOTIDE SEQUENCE [LARGE SCALE GENOMIC DNA]</scope>
    <source>
        <strain evidence="2">husup-a2</strain>
    </source>
</reference>
<evidence type="ECO:0000313" key="2">
    <source>
        <dbReference type="Proteomes" id="UP000218542"/>
    </source>
</evidence>
<evidence type="ECO:0000313" key="1">
    <source>
        <dbReference type="EMBL" id="GAX60498.1"/>
    </source>
</evidence>